<dbReference type="InterPro" id="IPR004713">
    <property type="entry name" value="CaH_exchang"/>
</dbReference>
<evidence type="ECO:0000256" key="12">
    <source>
        <dbReference type="SAM" id="Phobius"/>
    </source>
</evidence>
<keyword evidence="4" id="KW-0050">Antiport</keyword>
<feature type="transmembrane region" description="Helical" evidence="12">
    <location>
        <begin position="292"/>
        <end position="309"/>
    </location>
</feature>
<feature type="transmembrane region" description="Helical" evidence="12">
    <location>
        <begin position="206"/>
        <end position="228"/>
    </location>
</feature>
<dbReference type="GO" id="GO:0015369">
    <property type="term" value="F:calcium:proton antiporter activity"/>
    <property type="evidence" value="ECO:0007669"/>
    <property type="project" value="UniProtKB-ARBA"/>
</dbReference>
<sequence>MDSGSGELSHMENGDSKALMGKELWNGRTAQNMSTSLLRKKSDPMLVSRVRFQMLRQFLANLQEVILGTKLAVLFPAIPLAIAADFYKFGRNCILHRSHSWRAPECNLCSLLCGGLANLKKEQRYDRKQADVNSLLLLLGLLCHMLPLMFRYAAAPGIFVADSTLQLSRASSIVMLVAYVGYIFFQLKTHRQIFESQEEEEDEEKAVIGFWSAFSWLVGMTLIIALLSEYVVGTIEAASESWGISISFISIILIPIVGNAAEHAGAIIFAFKNKLDISLGVAMGSATQISMFAVRFVPLCVVVGWIMGIQMDLDFSLLETGCLALTIIVVAFTLQDGTSHYMKGTVLCLCYTAIAACFFVHKIPAPLDQTNVNL</sequence>
<evidence type="ECO:0000256" key="7">
    <source>
        <dbReference type="ARBA" id="ARBA00022692"/>
    </source>
</evidence>
<feature type="domain" description="Sodium/calcium exchanger membrane region" evidence="13">
    <location>
        <begin position="214"/>
        <end position="358"/>
    </location>
</feature>
<comment type="subcellular location">
    <subcellularLocation>
        <location evidence="1">Vacuole membrane</location>
        <topology evidence="1">Multi-pass membrane protein</topology>
    </subcellularLocation>
</comment>
<keyword evidence="11 12" id="KW-0472">Membrane</keyword>
<reference evidence="14 15" key="1">
    <citation type="journal article" date="2013" name="Genome Biol.">
        <title>The genome sequence of the most widely cultivated cacao type and its use to identify candidate genes regulating pod color.</title>
        <authorList>
            <person name="Motamayor J.C."/>
            <person name="Mockaitis K."/>
            <person name="Schmutz J."/>
            <person name="Haiminen N."/>
            <person name="Iii D.L."/>
            <person name="Cornejo O."/>
            <person name="Findley S.D."/>
            <person name="Zheng P."/>
            <person name="Utro F."/>
            <person name="Royaert S."/>
            <person name="Saski C."/>
            <person name="Jenkins J."/>
            <person name="Podicheti R."/>
            <person name="Zhao M."/>
            <person name="Scheffler B.E."/>
            <person name="Stack J.C."/>
            <person name="Feltus F.A."/>
            <person name="Mustiga G.M."/>
            <person name="Amores F."/>
            <person name="Phillips W."/>
            <person name="Marelli J.P."/>
            <person name="May G.D."/>
            <person name="Shapiro H."/>
            <person name="Ma J."/>
            <person name="Bustamante C.D."/>
            <person name="Schnell R.J."/>
            <person name="Main D."/>
            <person name="Gilbert D."/>
            <person name="Parida L."/>
            <person name="Kuhn D.N."/>
        </authorList>
    </citation>
    <scope>NUCLEOTIDE SEQUENCE [LARGE SCALE GENOMIC DNA]</scope>
    <source>
        <strain evidence="15">cv. Matina 1-6</strain>
    </source>
</reference>
<evidence type="ECO:0000256" key="11">
    <source>
        <dbReference type="ARBA" id="ARBA00023136"/>
    </source>
</evidence>
<dbReference type="Gene3D" id="1.20.1420.30">
    <property type="entry name" value="NCX, central ion-binding region"/>
    <property type="match status" value="1"/>
</dbReference>
<dbReference type="FunFam" id="1.20.1420.30:FF:000008">
    <property type="entry name" value="Vacuolar cation/proton exchanger"/>
    <property type="match status" value="1"/>
</dbReference>
<feature type="transmembrane region" description="Helical" evidence="12">
    <location>
        <begin position="134"/>
        <end position="154"/>
    </location>
</feature>
<evidence type="ECO:0000313" key="14">
    <source>
        <dbReference type="EMBL" id="EOY33729.1"/>
    </source>
</evidence>
<feature type="transmembrane region" description="Helical" evidence="12">
    <location>
        <begin position="346"/>
        <end position="364"/>
    </location>
</feature>
<keyword evidence="15" id="KW-1185">Reference proteome</keyword>
<dbReference type="InterPro" id="IPR004837">
    <property type="entry name" value="NaCa_Exmemb"/>
</dbReference>
<organism evidence="14 15">
    <name type="scientific">Theobroma cacao</name>
    <name type="common">Cacao</name>
    <name type="synonym">Cocoa</name>
    <dbReference type="NCBI Taxonomy" id="3641"/>
    <lineage>
        <taxon>Eukaryota</taxon>
        <taxon>Viridiplantae</taxon>
        <taxon>Streptophyta</taxon>
        <taxon>Embryophyta</taxon>
        <taxon>Tracheophyta</taxon>
        <taxon>Spermatophyta</taxon>
        <taxon>Magnoliopsida</taxon>
        <taxon>eudicotyledons</taxon>
        <taxon>Gunneridae</taxon>
        <taxon>Pentapetalae</taxon>
        <taxon>rosids</taxon>
        <taxon>malvids</taxon>
        <taxon>Malvales</taxon>
        <taxon>Malvaceae</taxon>
        <taxon>Byttnerioideae</taxon>
        <taxon>Theobroma</taxon>
    </lineage>
</organism>
<evidence type="ECO:0000256" key="6">
    <source>
        <dbReference type="ARBA" id="ARBA00022568"/>
    </source>
</evidence>
<keyword evidence="3" id="KW-0813">Transport</keyword>
<dbReference type="GO" id="GO:0009705">
    <property type="term" value="C:plant-type vacuole membrane"/>
    <property type="evidence" value="ECO:0007669"/>
    <property type="project" value="UniProtKB-ARBA"/>
</dbReference>
<protein>
    <submittedName>
        <fullName evidence="14">Vacuolar cation/proton exchanger 3 isoform 4</fullName>
    </submittedName>
</protein>
<keyword evidence="7 12" id="KW-0812">Transmembrane</keyword>
<keyword evidence="6" id="KW-0109">Calcium transport</keyword>
<evidence type="ECO:0000259" key="13">
    <source>
        <dbReference type="Pfam" id="PF01699"/>
    </source>
</evidence>
<evidence type="ECO:0000256" key="8">
    <source>
        <dbReference type="ARBA" id="ARBA00022837"/>
    </source>
</evidence>
<keyword evidence="8" id="KW-0106">Calcium</keyword>
<evidence type="ECO:0000256" key="3">
    <source>
        <dbReference type="ARBA" id="ARBA00022448"/>
    </source>
</evidence>
<proteinExistence type="inferred from homology"/>
<dbReference type="Gramene" id="EOY33729">
    <property type="protein sequence ID" value="EOY33729"/>
    <property type="gene ID" value="TCM_041626"/>
</dbReference>
<dbReference type="AlphaFoldDB" id="A0A061GZW2"/>
<dbReference type="InterPro" id="IPR044880">
    <property type="entry name" value="NCX_ion-bd_dom_sf"/>
</dbReference>
<evidence type="ECO:0000256" key="2">
    <source>
        <dbReference type="ARBA" id="ARBA00008248"/>
    </source>
</evidence>
<keyword evidence="9 12" id="KW-1133">Transmembrane helix</keyword>
<evidence type="ECO:0000256" key="4">
    <source>
        <dbReference type="ARBA" id="ARBA00022449"/>
    </source>
</evidence>
<evidence type="ECO:0000256" key="9">
    <source>
        <dbReference type="ARBA" id="ARBA00022989"/>
    </source>
</evidence>
<dbReference type="EMBL" id="CM001887">
    <property type="protein sequence ID" value="EOY33729.1"/>
    <property type="molecule type" value="Genomic_DNA"/>
</dbReference>
<feature type="transmembrane region" description="Helical" evidence="12">
    <location>
        <begin position="65"/>
        <end position="87"/>
    </location>
</feature>
<dbReference type="PANTHER" id="PTHR31503">
    <property type="entry name" value="VACUOLAR CALCIUM ION TRANSPORTER"/>
    <property type="match status" value="1"/>
</dbReference>
<name>A0A061GZW2_THECC</name>
<gene>
    <name evidence="14" type="ORF">TCM_041626</name>
</gene>
<feature type="non-terminal residue" evidence="14">
    <location>
        <position position="374"/>
    </location>
</feature>
<feature type="transmembrane region" description="Helical" evidence="12">
    <location>
        <begin position="315"/>
        <end position="334"/>
    </location>
</feature>
<keyword evidence="5" id="KW-0926">Vacuole</keyword>
<dbReference type="Pfam" id="PF01699">
    <property type="entry name" value="Na_Ca_ex"/>
    <property type="match status" value="1"/>
</dbReference>
<evidence type="ECO:0000256" key="10">
    <source>
        <dbReference type="ARBA" id="ARBA00023065"/>
    </source>
</evidence>
<dbReference type="PANTHER" id="PTHR31503:SF42">
    <property type="entry name" value="VACUOLAR CATION_PROTON EXCHANGER"/>
    <property type="match status" value="1"/>
</dbReference>
<evidence type="ECO:0000313" key="15">
    <source>
        <dbReference type="Proteomes" id="UP000026915"/>
    </source>
</evidence>
<dbReference type="Proteomes" id="UP000026915">
    <property type="component" value="Chromosome 9"/>
</dbReference>
<accession>A0A061GZW2</accession>
<feature type="transmembrane region" description="Helical" evidence="12">
    <location>
        <begin position="166"/>
        <end position="185"/>
    </location>
</feature>
<feature type="transmembrane region" description="Helical" evidence="12">
    <location>
        <begin position="248"/>
        <end position="271"/>
    </location>
</feature>
<evidence type="ECO:0000256" key="5">
    <source>
        <dbReference type="ARBA" id="ARBA00022554"/>
    </source>
</evidence>
<keyword evidence="10" id="KW-0406">Ion transport</keyword>
<evidence type="ECO:0000256" key="1">
    <source>
        <dbReference type="ARBA" id="ARBA00004128"/>
    </source>
</evidence>
<comment type="similarity">
    <text evidence="2">Belongs to the Ca(2+):cation antiporter (CaCA) (TC 2.A.19) family. Cation/proton exchanger (CAX) subfamily.</text>
</comment>